<comment type="caution">
    <text evidence="1">The sequence shown here is derived from an EMBL/GenBank/DDBJ whole genome shotgun (WGS) entry which is preliminary data.</text>
</comment>
<evidence type="ECO:0000313" key="2">
    <source>
        <dbReference type="Proteomes" id="UP000692954"/>
    </source>
</evidence>
<dbReference type="AlphaFoldDB" id="A0A8S1RB30"/>
<name>A0A8S1RB30_9CILI</name>
<organism evidence="1 2">
    <name type="scientific">Paramecium sonneborni</name>
    <dbReference type="NCBI Taxonomy" id="65129"/>
    <lineage>
        <taxon>Eukaryota</taxon>
        <taxon>Sar</taxon>
        <taxon>Alveolata</taxon>
        <taxon>Ciliophora</taxon>
        <taxon>Intramacronucleata</taxon>
        <taxon>Oligohymenophorea</taxon>
        <taxon>Peniculida</taxon>
        <taxon>Parameciidae</taxon>
        <taxon>Paramecium</taxon>
    </lineage>
</organism>
<keyword evidence="2" id="KW-1185">Reference proteome</keyword>
<reference evidence="1" key="1">
    <citation type="submission" date="2021-01" db="EMBL/GenBank/DDBJ databases">
        <authorList>
            <consortium name="Genoscope - CEA"/>
            <person name="William W."/>
        </authorList>
    </citation>
    <scope>NUCLEOTIDE SEQUENCE</scope>
</reference>
<dbReference type="EMBL" id="CAJJDN010000155">
    <property type="protein sequence ID" value="CAD8124937.1"/>
    <property type="molecule type" value="Genomic_DNA"/>
</dbReference>
<protein>
    <submittedName>
        <fullName evidence="1">Uncharacterized protein</fullName>
    </submittedName>
</protein>
<proteinExistence type="predicted"/>
<gene>
    <name evidence="1" type="ORF">PSON_ATCC_30995.1.T1550013</name>
</gene>
<dbReference type="OrthoDB" id="372421at2759"/>
<dbReference type="Proteomes" id="UP000692954">
    <property type="component" value="Unassembled WGS sequence"/>
</dbReference>
<evidence type="ECO:0000313" key="1">
    <source>
        <dbReference type="EMBL" id="CAD8124937.1"/>
    </source>
</evidence>
<accession>A0A8S1RB30</accession>
<sequence length="226" mass="27839">MLCYWKIKQRQESFKIKYQVICQQMGYIKEVQDIRRWRQREKNGFERYIDIDDCKIGVLIADESYFLRLYIAIDEKLLIDAQQNIQQIEGQICYQKYQKRIYVHYFVIQIDYHLQLYGQWMKMLIQRMQNSVRVLLDLLHLYIINKLKKQLKILMIIVNQFRAQDLCMCQLRNRNNKDQIKEHYHQLIIKLNFNFDDEIHNPSDERMYQLYDTNSLVEEFMLLANC</sequence>